<protein>
    <submittedName>
        <fullName evidence="2">Uncharacterized protein</fullName>
    </submittedName>
</protein>
<evidence type="ECO:0000256" key="1">
    <source>
        <dbReference type="SAM" id="MobiDB-lite"/>
    </source>
</evidence>
<proteinExistence type="predicted"/>
<sequence>MSDVEDYAYSPYDDLEDILYDADPAPELADDLADHAIHSPVYQEEDAVKNELQEYFSDWEYYSDDFMDDDPVLLRKNPQDGGPLKPKQNVKRGKKRKLVETQDIPPLDLDEDQLLTRCIRGTIWAKPMDLNTPSYKDGQEDKVALMKDWKQAFASKENGWGRSSAKEDESWANNMSLADMGLRNLPRQSSFEQGTQETEAEFEEEEEDEPELDEMAAELQEEITSFKNHSGGDPSKLRNTVLLEEDDGGGEIAQPLSMSEESDEIPRKRRRVEPNLPSPPNSNESVAADSARPKVPSKLRTAVSPNGDAFMVNSEKAVQVKAPVSTGGDGQQRKKRKATDEPEDGGTRSTASSRAKRIASSAAEVSQSAPPASRSKHAARTK</sequence>
<gene>
    <name evidence="2" type="ORF">H2200_004661</name>
</gene>
<feature type="region of interest" description="Disordered" evidence="1">
    <location>
        <begin position="156"/>
        <end position="382"/>
    </location>
</feature>
<evidence type="ECO:0000313" key="3">
    <source>
        <dbReference type="Proteomes" id="UP001172673"/>
    </source>
</evidence>
<feature type="region of interest" description="Disordered" evidence="1">
    <location>
        <begin position="70"/>
        <end position="104"/>
    </location>
</feature>
<reference evidence="2" key="1">
    <citation type="submission" date="2022-10" db="EMBL/GenBank/DDBJ databases">
        <title>Culturing micro-colonial fungi from biological soil crusts in the Mojave desert and describing Neophaeococcomyces mojavensis, and introducing the new genera and species Taxawa tesnikishii.</title>
        <authorList>
            <person name="Kurbessoian T."/>
            <person name="Stajich J.E."/>
        </authorList>
    </citation>
    <scope>NUCLEOTIDE SEQUENCE</scope>
    <source>
        <strain evidence="2">TK_41</strain>
    </source>
</reference>
<feature type="compositionally biased region" description="Acidic residues" evidence="1">
    <location>
        <begin position="198"/>
        <end position="221"/>
    </location>
</feature>
<dbReference type="EMBL" id="JAPDRK010000006">
    <property type="protein sequence ID" value="KAJ9611477.1"/>
    <property type="molecule type" value="Genomic_DNA"/>
</dbReference>
<dbReference type="Proteomes" id="UP001172673">
    <property type="component" value="Unassembled WGS sequence"/>
</dbReference>
<organism evidence="2 3">
    <name type="scientific">Cladophialophora chaetospira</name>
    <dbReference type="NCBI Taxonomy" id="386627"/>
    <lineage>
        <taxon>Eukaryota</taxon>
        <taxon>Fungi</taxon>
        <taxon>Dikarya</taxon>
        <taxon>Ascomycota</taxon>
        <taxon>Pezizomycotina</taxon>
        <taxon>Eurotiomycetes</taxon>
        <taxon>Chaetothyriomycetidae</taxon>
        <taxon>Chaetothyriales</taxon>
        <taxon>Herpotrichiellaceae</taxon>
        <taxon>Cladophialophora</taxon>
    </lineage>
</organism>
<feature type="compositionally biased region" description="Low complexity" evidence="1">
    <location>
        <begin position="348"/>
        <end position="363"/>
    </location>
</feature>
<comment type="caution">
    <text evidence="2">The sequence shown here is derived from an EMBL/GenBank/DDBJ whole genome shotgun (WGS) entry which is preliminary data.</text>
</comment>
<evidence type="ECO:0000313" key="2">
    <source>
        <dbReference type="EMBL" id="KAJ9611477.1"/>
    </source>
</evidence>
<dbReference type="AlphaFoldDB" id="A0AA39CJP1"/>
<accession>A0AA39CJP1</accession>
<feature type="compositionally biased region" description="Basic residues" evidence="1">
    <location>
        <begin position="88"/>
        <end position="97"/>
    </location>
</feature>
<name>A0AA39CJP1_9EURO</name>
<keyword evidence="3" id="KW-1185">Reference proteome</keyword>